<proteinExistence type="predicted"/>
<evidence type="ECO:0000313" key="7">
    <source>
        <dbReference type="EMBL" id="PVH28074.1"/>
    </source>
</evidence>
<protein>
    <recommendedName>
        <fullName evidence="6">TM2 domain-containing protein</fullName>
    </recommendedName>
</protein>
<sequence>MSLSTEEKMLIEQRVSNDAKSPVIAYVLWFFLGGLGGHRFYLGRVGSAVIMLALFVVGILTLGLFIGVVPLGIVGIWILVDAFLIPGMVQSSKDEMRRQLAQNGAV</sequence>
<evidence type="ECO:0000256" key="5">
    <source>
        <dbReference type="SAM" id="Phobius"/>
    </source>
</evidence>
<keyword evidence="8" id="KW-1185">Reference proteome</keyword>
<comment type="caution">
    <text evidence="7">The sequence shown here is derived from an EMBL/GenBank/DDBJ whole genome shotgun (WGS) entry which is preliminary data.</text>
</comment>
<organism evidence="7 8">
    <name type="scientific">Pararhodobacter oceanensis</name>
    <dbReference type="NCBI Taxonomy" id="2172121"/>
    <lineage>
        <taxon>Bacteria</taxon>
        <taxon>Pseudomonadati</taxon>
        <taxon>Pseudomonadota</taxon>
        <taxon>Alphaproteobacteria</taxon>
        <taxon>Rhodobacterales</taxon>
        <taxon>Paracoccaceae</taxon>
        <taxon>Pararhodobacter</taxon>
    </lineage>
</organism>
<dbReference type="PANTHER" id="PTHR21016:SF25">
    <property type="entry name" value="TM2 DOMAIN-CONTAINING PROTEIN DDB_G0277895-RELATED"/>
    <property type="match status" value="1"/>
</dbReference>
<dbReference type="PANTHER" id="PTHR21016">
    <property type="entry name" value="BETA-AMYLOID BINDING PROTEIN-RELATED"/>
    <property type="match status" value="1"/>
</dbReference>
<dbReference type="Pfam" id="PF05154">
    <property type="entry name" value="TM2"/>
    <property type="match status" value="1"/>
</dbReference>
<evidence type="ECO:0000256" key="3">
    <source>
        <dbReference type="ARBA" id="ARBA00022989"/>
    </source>
</evidence>
<evidence type="ECO:0000256" key="1">
    <source>
        <dbReference type="ARBA" id="ARBA00004141"/>
    </source>
</evidence>
<dbReference type="Proteomes" id="UP000245911">
    <property type="component" value="Unassembled WGS sequence"/>
</dbReference>
<feature type="domain" description="TM2" evidence="6">
    <location>
        <begin position="20"/>
        <end position="68"/>
    </location>
</feature>
<feature type="transmembrane region" description="Helical" evidence="5">
    <location>
        <begin position="48"/>
        <end position="66"/>
    </location>
</feature>
<dbReference type="GO" id="GO:0016020">
    <property type="term" value="C:membrane"/>
    <property type="evidence" value="ECO:0007669"/>
    <property type="project" value="UniProtKB-SubCell"/>
</dbReference>
<dbReference type="InterPro" id="IPR050932">
    <property type="entry name" value="TM2D1-3-like"/>
</dbReference>
<evidence type="ECO:0000256" key="4">
    <source>
        <dbReference type="ARBA" id="ARBA00023136"/>
    </source>
</evidence>
<feature type="transmembrane region" description="Helical" evidence="5">
    <location>
        <begin position="23"/>
        <end position="41"/>
    </location>
</feature>
<dbReference type="OrthoDB" id="2004788at2"/>
<comment type="subcellular location">
    <subcellularLocation>
        <location evidence="1">Membrane</location>
        <topology evidence="1">Multi-pass membrane protein</topology>
    </subcellularLocation>
</comment>
<evidence type="ECO:0000313" key="8">
    <source>
        <dbReference type="Proteomes" id="UP000245911"/>
    </source>
</evidence>
<gene>
    <name evidence="7" type="ORF">DDE20_14950</name>
</gene>
<keyword evidence="4 5" id="KW-0472">Membrane</keyword>
<evidence type="ECO:0000256" key="2">
    <source>
        <dbReference type="ARBA" id="ARBA00022692"/>
    </source>
</evidence>
<dbReference type="AlphaFoldDB" id="A0A2T8HRM3"/>
<keyword evidence="3 5" id="KW-1133">Transmembrane helix</keyword>
<evidence type="ECO:0000259" key="6">
    <source>
        <dbReference type="Pfam" id="PF05154"/>
    </source>
</evidence>
<accession>A0A2T8HRM3</accession>
<dbReference type="EMBL" id="QDKM01000007">
    <property type="protein sequence ID" value="PVH28074.1"/>
    <property type="molecule type" value="Genomic_DNA"/>
</dbReference>
<dbReference type="InterPro" id="IPR007829">
    <property type="entry name" value="TM2"/>
</dbReference>
<name>A0A2T8HRM3_9RHOB</name>
<keyword evidence="2 5" id="KW-0812">Transmembrane</keyword>
<reference evidence="7 8" key="1">
    <citation type="submission" date="2018-04" db="EMBL/GenBank/DDBJ databases">
        <title>Pararhodobacter oceanense sp. nov., isolated from marine intertidal sediment.</title>
        <authorList>
            <person name="Wang X.-L."/>
            <person name="Du Z.-J."/>
        </authorList>
    </citation>
    <scope>NUCLEOTIDE SEQUENCE [LARGE SCALE GENOMIC DNA]</scope>
    <source>
        <strain evidence="7 8">AM505</strain>
    </source>
</reference>